<protein>
    <recommendedName>
        <fullName evidence="4">Formate dehydrogenase accessory protein FdhE</fullName>
    </recommendedName>
</protein>
<dbReference type="CDD" id="cd16341">
    <property type="entry name" value="FdhE"/>
    <property type="match status" value="1"/>
</dbReference>
<dbReference type="AlphaFoldDB" id="A2BLN7"/>
<dbReference type="GO" id="GO:0051604">
    <property type="term" value="P:protein maturation"/>
    <property type="evidence" value="ECO:0007669"/>
    <property type="project" value="TreeGrafter"/>
</dbReference>
<evidence type="ECO:0008006" key="4">
    <source>
        <dbReference type="Google" id="ProtNLM"/>
    </source>
</evidence>
<keyword evidence="3" id="KW-1185">Reference proteome</keyword>
<dbReference type="PANTHER" id="PTHR37689:SF1">
    <property type="entry name" value="PROTEIN FDHE"/>
    <property type="match status" value="1"/>
</dbReference>
<gene>
    <name evidence="2" type="ordered locus">Hbut_1055</name>
</gene>
<dbReference type="STRING" id="415426.Hbut_1055"/>
<dbReference type="EMBL" id="CP000493">
    <property type="protein sequence ID" value="ABM80898.1"/>
    <property type="molecule type" value="Genomic_DNA"/>
</dbReference>
<evidence type="ECO:0000313" key="2">
    <source>
        <dbReference type="EMBL" id="ABM80898.1"/>
    </source>
</evidence>
<reference evidence="2 3" key="1">
    <citation type="journal article" date="2007" name="Archaea">
        <title>The genome of Hyperthermus butylicus: a sulfur-reducing, peptide fermenting, neutrophilic Crenarchaeote growing up to 108 degrees C.</title>
        <authorList>
            <person name="Brugger K."/>
            <person name="Chen L."/>
            <person name="Stark M."/>
            <person name="Zibat A."/>
            <person name="Redder P."/>
            <person name="Ruepp A."/>
            <person name="Awayez M."/>
            <person name="She Q."/>
            <person name="Garrett R.A."/>
            <person name="Klenk H.P."/>
        </authorList>
    </citation>
    <scope>NUCLEOTIDE SEQUENCE [LARGE SCALE GENOMIC DNA]</scope>
    <source>
        <strain evidence="3">DSM 5456 / JCM 9403 / PLM1-5</strain>
    </source>
</reference>
<proteinExistence type="predicted"/>
<dbReference type="GO" id="GO:0008199">
    <property type="term" value="F:ferric iron binding"/>
    <property type="evidence" value="ECO:0007669"/>
    <property type="project" value="TreeGrafter"/>
</dbReference>
<dbReference type="KEGG" id="hbu:Hbut_1055"/>
<dbReference type="Gene3D" id="3.90.1670.10">
    <property type="entry name" value="FdhE-like domain"/>
    <property type="match status" value="1"/>
</dbReference>
<evidence type="ECO:0000256" key="1">
    <source>
        <dbReference type="SAM" id="MobiDB-lite"/>
    </source>
</evidence>
<dbReference type="HOGENOM" id="CLU_835775_0_0_2"/>
<dbReference type="PANTHER" id="PTHR37689">
    <property type="entry name" value="PROTEIN FDHE"/>
    <property type="match status" value="1"/>
</dbReference>
<dbReference type="eggNOG" id="arCOG05634">
    <property type="taxonomic scope" value="Archaea"/>
</dbReference>
<dbReference type="SUPFAM" id="SSF144020">
    <property type="entry name" value="FdhE-like"/>
    <property type="match status" value="1"/>
</dbReference>
<dbReference type="EnsemblBacteria" id="ABM80898">
    <property type="protein sequence ID" value="ABM80898"/>
    <property type="gene ID" value="Hbut_1055"/>
</dbReference>
<evidence type="ECO:0000313" key="3">
    <source>
        <dbReference type="Proteomes" id="UP000002593"/>
    </source>
</evidence>
<accession>A2BLN7</accession>
<feature type="region of interest" description="Disordered" evidence="1">
    <location>
        <begin position="1"/>
        <end position="24"/>
    </location>
</feature>
<dbReference type="Proteomes" id="UP000002593">
    <property type="component" value="Chromosome"/>
</dbReference>
<sequence>MTGSKPGGNRDSLGESIGPQPPRPLSEALPELLEWLEKLSSKDLENATAYHILGEVYRVQAEIEREALERLRGLNDYLASTARRVHREKRPLLELLGGIPEELLDEEWLRRSMLKIIEATRRAGMDLSAAAAPVEAPVAKGLISIVNVVRELVEGKEDTLNAWAGAVSIERDKLRALALWLLQPLLSAVRLAAANGLKWSAEFWQQGVCPVCGAPARLGYMRGEGRHQFMRCQVCGFEWRFPRARCPRCGADKPGDIVFLTPLPDAKWLRLYQCKRCNWYWKIVDEEDSEALKHGLPPHELYDVYTYTLDLIAEQLSSKKSGVNGQRRGGKD</sequence>
<organism evidence="2 3">
    <name type="scientific">Hyperthermus butylicus (strain DSM 5456 / JCM 9403 / PLM1-5)</name>
    <dbReference type="NCBI Taxonomy" id="415426"/>
    <lineage>
        <taxon>Archaea</taxon>
        <taxon>Thermoproteota</taxon>
        <taxon>Thermoprotei</taxon>
        <taxon>Desulfurococcales</taxon>
        <taxon>Pyrodictiaceae</taxon>
        <taxon>Hyperthermus</taxon>
    </lineage>
</organism>
<dbReference type="InterPro" id="IPR024064">
    <property type="entry name" value="FdhE-like_sf"/>
</dbReference>
<dbReference type="InterPro" id="IPR006452">
    <property type="entry name" value="Formate_DH_accessory"/>
</dbReference>
<dbReference type="GO" id="GO:0005829">
    <property type="term" value="C:cytosol"/>
    <property type="evidence" value="ECO:0007669"/>
    <property type="project" value="TreeGrafter"/>
</dbReference>
<name>A2BLN7_HYPBU</name>